<dbReference type="InterPro" id="IPR027417">
    <property type="entry name" value="P-loop_NTPase"/>
</dbReference>
<dbReference type="Proteomes" id="UP000001784">
    <property type="component" value="Chromosome"/>
</dbReference>
<dbReference type="eggNOG" id="COG0012">
    <property type="taxonomic scope" value="Bacteria"/>
</dbReference>
<dbReference type="RefSeq" id="WP_011700802.1">
    <property type="nucleotide sequence ID" value="NC_008554.1"/>
</dbReference>
<dbReference type="STRING" id="335543.Sfum_4023"/>
<dbReference type="GO" id="GO:0005737">
    <property type="term" value="C:cytoplasm"/>
    <property type="evidence" value="ECO:0007669"/>
    <property type="project" value="TreeGrafter"/>
</dbReference>
<organism evidence="5 6">
    <name type="scientific">Syntrophobacter fumaroxidans (strain DSM 10017 / MPOB)</name>
    <dbReference type="NCBI Taxonomy" id="335543"/>
    <lineage>
        <taxon>Bacteria</taxon>
        <taxon>Pseudomonadati</taxon>
        <taxon>Thermodesulfobacteriota</taxon>
        <taxon>Syntrophobacteria</taxon>
        <taxon>Syntrophobacterales</taxon>
        <taxon>Syntrophobacteraceae</taxon>
        <taxon>Syntrophobacter</taxon>
    </lineage>
</organism>
<dbReference type="SUPFAM" id="SSF52540">
    <property type="entry name" value="P-loop containing nucleoside triphosphate hydrolases"/>
    <property type="match status" value="1"/>
</dbReference>
<dbReference type="InterPro" id="IPR004396">
    <property type="entry name" value="ATPase_YchF/OLA1"/>
</dbReference>
<dbReference type="EMBL" id="CP000478">
    <property type="protein sequence ID" value="ABK19689.1"/>
    <property type="molecule type" value="Genomic_DNA"/>
</dbReference>
<dbReference type="FunCoup" id="A0LQI7">
    <property type="interactions" value="540"/>
</dbReference>
<evidence type="ECO:0000313" key="6">
    <source>
        <dbReference type="Proteomes" id="UP000001784"/>
    </source>
</evidence>
<keyword evidence="2" id="KW-0547">Nucleotide-binding</keyword>
<dbReference type="PIRSF" id="PIRSF006641">
    <property type="entry name" value="CHP00092"/>
    <property type="match status" value="1"/>
</dbReference>
<dbReference type="GO" id="GO:0005524">
    <property type="term" value="F:ATP binding"/>
    <property type="evidence" value="ECO:0007669"/>
    <property type="project" value="UniProtKB-KW"/>
</dbReference>
<dbReference type="GO" id="GO:0005525">
    <property type="term" value="F:GTP binding"/>
    <property type="evidence" value="ECO:0007669"/>
    <property type="project" value="InterPro"/>
</dbReference>
<dbReference type="PANTHER" id="PTHR23305:SF18">
    <property type="entry name" value="OBG-TYPE G DOMAIN-CONTAINING PROTEIN"/>
    <property type="match status" value="1"/>
</dbReference>
<dbReference type="FunFam" id="3.10.20.30:FF:000001">
    <property type="entry name" value="Ribosome-binding ATPase YchF"/>
    <property type="match status" value="1"/>
</dbReference>
<proteinExistence type="predicted"/>
<reference evidence="5 6" key="1">
    <citation type="submission" date="2006-10" db="EMBL/GenBank/DDBJ databases">
        <title>Complete sequence of Syntrophobacter fumaroxidans MPOB.</title>
        <authorList>
            <consortium name="US DOE Joint Genome Institute"/>
            <person name="Copeland A."/>
            <person name="Lucas S."/>
            <person name="Lapidus A."/>
            <person name="Barry K."/>
            <person name="Detter J.C."/>
            <person name="Glavina del Rio T."/>
            <person name="Hammon N."/>
            <person name="Israni S."/>
            <person name="Pitluck S."/>
            <person name="Goltsman E.G."/>
            <person name="Martinez M."/>
            <person name="Schmutz J."/>
            <person name="Larimer F."/>
            <person name="Land M."/>
            <person name="Hauser L."/>
            <person name="Kyrpides N."/>
            <person name="Kim E."/>
            <person name="Boone D.R."/>
            <person name="Brockman F."/>
            <person name="Culley D."/>
            <person name="Ferry J."/>
            <person name="Gunsalus R."/>
            <person name="McInerney M.J."/>
            <person name="Morrison M."/>
            <person name="Plugge C."/>
            <person name="Rohlin L."/>
            <person name="Scholten J."/>
            <person name="Sieber J."/>
            <person name="Stams A.J.M."/>
            <person name="Worm P."/>
            <person name="Henstra A.M."/>
            <person name="Richardson P."/>
        </authorList>
    </citation>
    <scope>NUCLEOTIDE SEQUENCE [LARGE SCALE GENOMIC DNA]</scope>
    <source>
        <strain evidence="6">DSM 10017 / MPOB</strain>
    </source>
</reference>
<protein>
    <recommendedName>
        <fullName evidence="4">YchF C-terminal domain-containing protein</fullName>
    </recommendedName>
</protein>
<dbReference type="SUPFAM" id="SSF81271">
    <property type="entry name" value="TGS-like"/>
    <property type="match status" value="1"/>
</dbReference>
<keyword evidence="1" id="KW-0479">Metal-binding</keyword>
<evidence type="ECO:0000259" key="4">
    <source>
        <dbReference type="Pfam" id="PF06071"/>
    </source>
</evidence>
<name>A0LQI7_SYNFM</name>
<dbReference type="AlphaFoldDB" id="A0LQI7"/>
<dbReference type="InParanoid" id="A0LQI7"/>
<dbReference type="GO" id="GO:0016887">
    <property type="term" value="F:ATP hydrolysis activity"/>
    <property type="evidence" value="ECO:0007669"/>
    <property type="project" value="InterPro"/>
</dbReference>
<evidence type="ECO:0000256" key="1">
    <source>
        <dbReference type="ARBA" id="ARBA00022723"/>
    </source>
</evidence>
<dbReference type="Pfam" id="PF06071">
    <property type="entry name" value="YchF-GTPase_C"/>
    <property type="match status" value="1"/>
</dbReference>
<dbReference type="InterPro" id="IPR012675">
    <property type="entry name" value="Beta-grasp_dom_sf"/>
</dbReference>
<feature type="domain" description="YchF C-terminal" evidence="4">
    <location>
        <begin position="263"/>
        <end position="346"/>
    </location>
</feature>
<accession>A0LQI7</accession>
<dbReference type="Gene3D" id="1.10.150.300">
    <property type="entry name" value="TGS-like domain"/>
    <property type="match status" value="1"/>
</dbReference>
<gene>
    <name evidence="5" type="ordered locus">Sfum_4023</name>
</gene>
<dbReference type="HOGENOM" id="CLU_018395_0_1_7"/>
<dbReference type="OrthoDB" id="9810373at2"/>
<keyword evidence="3" id="KW-0067">ATP-binding</keyword>
<keyword evidence="6" id="KW-1185">Reference proteome</keyword>
<dbReference type="Gene3D" id="3.10.20.30">
    <property type="match status" value="1"/>
</dbReference>
<dbReference type="KEGG" id="sfu:Sfum_4023"/>
<dbReference type="CDD" id="cd04867">
    <property type="entry name" value="TGS_YchF_OLA1"/>
    <property type="match status" value="1"/>
</dbReference>
<dbReference type="InterPro" id="IPR013029">
    <property type="entry name" value="YchF_C"/>
</dbReference>
<evidence type="ECO:0000313" key="5">
    <source>
        <dbReference type="EMBL" id="ABK19689.1"/>
    </source>
</evidence>
<sequence length="347" mass="38359">MKLGIIGLGRSGKTTIFNALTQRSGESVPPGGHMVPVLGVVPLPDVRVDWLTGLYRPKKSTYAQVTYMDLQGMPGVVENKHEYMAHLLAHMRAMDAFLLVARNFPDDALGEPNVARDLKELEDEFLIADLATIEKRLEKLAMEEKRGKRIQGPEKELLADCAEVLNAEKPLRTRPDLAGVPELKGFGFLSARPLLVIVNNADEDDVLPAFPVVSAEAMVVRGKLEMEMAQLPESEAEAFRKDFGIAESALTRIIQHSYSLLRLATFLTVGEDEVKAWTITRDLPALEAAGAVHSDIQRGFIRAEVVAFEDLRRAGDYAAARKSGVVRLEGKTYKVQDGDVIHFRFNV</sequence>
<evidence type="ECO:0000256" key="2">
    <source>
        <dbReference type="ARBA" id="ARBA00022741"/>
    </source>
</evidence>
<dbReference type="Gene3D" id="3.40.50.300">
    <property type="entry name" value="P-loop containing nucleotide triphosphate hydrolases"/>
    <property type="match status" value="1"/>
</dbReference>
<evidence type="ECO:0000256" key="3">
    <source>
        <dbReference type="ARBA" id="ARBA00022840"/>
    </source>
</evidence>
<dbReference type="InterPro" id="IPR012676">
    <property type="entry name" value="TGS-like"/>
</dbReference>
<dbReference type="InterPro" id="IPR023192">
    <property type="entry name" value="TGS-like_dom_sf"/>
</dbReference>
<dbReference type="PANTHER" id="PTHR23305">
    <property type="entry name" value="OBG GTPASE FAMILY"/>
    <property type="match status" value="1"/>
</dbReference>
<dbReference type="GO" id="GO:0046872">
    <property type="term" value="F:metal ion binding"/>
    <property type="evidence" value="ECO:0007669"/>
    <property type="project" value="UniProtKB-KW"/>
</dbReference>